<name>A0A8H6RBM1_9PEZI</name>
<protein>
    <submittedName>
        <fullName evidence="2">Uncharacterized protein</fullName>
    </submittedName>
</protein>
<organism evidence="2 3">
    <name type="scientific">Pseudocercospora fuligena</name>
    <dbReference type="NCBI Taxonomy" id="685502"/>
    <lineage>
        <taxon>Eukaryota</taxon>
        <taxon>Fungi</taxon>
        <taxon>Dikarya</taxon>
        <taxon>Ascomycota</taxon>
        <taxon>Pezizomycotina</taxon>
        <taxon>Dothideomycetes</taxon>
        <taxon>Dothideomycetidae</taxon>
        <taxon>Mycosphaerellales</taxon>
        <taxon>Mycosphaerellaceae</taxon>
        <taxon>Pseudocercospora</taxon>
    </lineage>
</organism>
<accession>A0A8H6RBM1</accession>
<dbReference type="AlphaFoldDB" id="A0A8H6RBM1"/>
<feature type="compositionally biased region" description="Polar residues" evidence="1">
    <location>
        <begin position="152"/>
        <end position="166"/>
    </location>
</feature>
<proteinExistence type="predicted"/>
<comment type="caution">
    <text evidence="2">The sequence shown here is derived from an EMBL/GenBank/DDBJ whole genome shotgun (WGS) entry which is preliminary data.</text>
</comment>
<feature type="region of interest" description="Disordered" evidence="1">
    <location>
        <begin position="291"/>
        <end position="348"/>
    </location>
</feature>
<reference evidence="2" key="1">
    <citation type="submission" date="2020-04" db="EMBL/GenBank/DDBJ databases">
        <title>Draft genome resource of the tomato pathogen Pseudocercospora fuligena.</title>
        <authorList>
            <person name="Zaccaron A."/>
        </authorList>
    </citation>
    <scope>NUCLEOTIDE SEQUENCE</scope>
    <source>
        <strain evidence="2">PF001</strain>
    </source>
</reference>
<feature type="region of interest" description="Disordered" evidence="1">
    <location>
        <begin position="95"/>
        <end position="202"/>
    </location>
</feature>
<feature type="compositionally biased region" description="Basic and acidic residues" evidence="1">
    <location>
        <begin position="104"/>
        <end position="113"/>
    </location>
</feature>
<dbReference type="Proteomes" id="UP000660729">
    <property type="component" value="Unassembled WGS sequence"/>
</dbReference>
<keyword evidence="3" id="KW-1185">Reference proteome</keyword>
<dbReference type="EMBL" id="JABCIY010000228">
    <property type="protein sequence ID" value="KAF7187447.1"/>
    <property type="molecule type" value="Genomic_DNA"/>
</dbReference>
<gene>
    <name evidence="2" type="ORF">HII31_11187</name>
</gene>
<evidence type="ECO:0000313" key="2">
    <source>
        <dbReference type="EMBL" id="KAF7187447.1"/>
    </source>
</evidence>
<sequence>MANLARGERLTDAISKLNSHQQQVRNALLASEARVEAARAVYMNLQEQHEHSRVRWTSRLENLRQEQQEMDSFFSASLADRDLEKMDQLLQRIENRSTSVSDEENSHEAEEARSTPALSPSSPRIAGGSSKGLSIAGQPAEKPALPKEQNSDETNLPTMSEETQNLLEDDDEEEYVPPSNPSRRISTKSRSRQLAQPARDELTINGIPAAEFGPFDKDSDGHWVELACRICGANKNFNNLGRTAFFKGTRGLLGHMRSMHRDELQGPESRESVLRDCRVRFWTEQEVEALGEGSENAPRIAKASRNEAPKRKVAQMLLQQPVRIDGEDDDEENYSNKRPTLVDYSDED</sequence>
<evidence type="ECO:0000313" key="3">
    <source>
        <dbReference type="Proteomes" id="UP000660729"/>
    </source>
</evidence>
<evidence type="ECO:0000256" key="1">
    <source>
        <dbReference type="SAM" id="MobiDB-lite"/>
    </source>
</evidence>